<dbReference type="InterPro" id="IPR032800">
    <property type="entry name" value="TRP_N"/>
</dbReference>
<organism evidence="10 11">
    <name type="scientific">Magnusiomyces paraingens</name>
    <dbReference type="NCBI Taxonomy" id="2606893"/>
    <lineage>
        <taxon>Eukaryota</taxon>
        <taxon>Fungi</taxon>
        <taxon>Dikarya</taxon>
        <taxon>Ascomycota</taxon>
        <taxon>Saccharomycotina</taxon>
        <taxon>Dipodascomycetes</taxon>
        <taxon>Dipodascales</taxon>
        <taxon>Dipodascaceae</taxon>
        <taxon>Magnusiomyces</taxon>
    </lineage>
</organism>
<dbReference type="GO" id="GO:0009272">
    <property type="term" value="P:fungal-type cell wall biogenesis"/>
    <property type="evidence" value="ECO:0007669"/>
    <property type="project" value="TreeGrafter"/>
</dbReference>
<sequence length="1173" mass="127907">MQKFRLRPKKTHLSPLHPIFNPSIRPPRHSNFLSLPILIITFLSFLTSIVSADTLKTVGAYPCSENDSSIIHVSNFTFIFDRYTNNVTYYVEGTSTETVSIIAYIQIFAYGNRLLNERVNLCDEKISELCPISEGNIITSGVHNVPSNYTEAISTVAYKVPDIEGTVTIQLYNASNPSQNIGCFSSSISNGVSTDIAAVKFLTIGLAAAALVISGVSSAANSASSSAGTTLPHIPVTGAEGHTVAGGANAAAPTSGPGTNIASGGFHAPGFVEFFSVLQSIAISGMYSVNYPKAYRNFTQNMGWSTGAITWAGMQNSIDDFRSRTGGNLTASNYTRLQETTLIFGNQTNVDMTTESLLSNTTDSSNATETTRRLVKKWLDDAGVSISTDLFNRATANITTASDSTNSSSSSNTTISTSSQSEKKYVSIVTGIKSYMESLSIPDTNTFMTLLIWWAIIVAICIASILSFKLFLEIWCLRTKHPSRFEGFRQRYWIFLGSTLVRITTLLYGVWVLYCLYQFKIGDSWGTKLLAGLTLGIFSLILLLYAARICFLAHRARRETNGLEFLFLHKPWIRKYGLFYDQFKVKFWWSFIPVFLASFGRNAFLALGYGNGLVQIIGQLVIDVLLCAFFAIALPFNTKMGNGINLSIQIVRVISLVFLLIFTVQLDINRIAVTGVGMALIVIQAVLAIVLALLIFTNAIMGLINMTCGNKLRKRRERKKMEKMEKKRLKAEQSSRNLLKYDNRAEKLSAEYSSYASSEPSNTTPQSPKGFITAGEANQPPGTVPTPPVDSTSKALISITETPVSNPCDQDDASNDRGFSFVHDLESQNNNVPVTATATATASSSSMVLPSEMDSKNEKIGGWKRGLLMLGSVGLSSKRKNLQKNNQDVDSENLSRLSATSQNSKVFKSYHNTDPVIGSSSRSSESDNYNDHSNLSGSEGTGDLMNNVKQRSVNPKTVRASLSGAPASTVTPQQASFGDENNVTIDSASFANRNSYRSSFSGSGLESIPQHSTTNRSNYSRPFSAVSSPSSSLPSSSSQLQNLGNAPVSHGNKNSAGSFVSDTHNNLINSNAEENQYALLRDPFADSAQYEDDDFPFTKQISQPNQGVLKHTDSSISFSQPSETSGRIANPSTNKADEIPGHVERQMFQEIDDLILPKASKNVCNSYKCYWNV</sequence>
<keyword evidence="5 8" id="KW-1133">Transmembrane helix</keyword>
<dbReference type="EMBL" id="CABVLU010000001">
    <property type="protein sequence ID" value="VVT47039.1"/>
    <property type="molecule type" value="Genomic_DNA"/>
</dbReference>
<evidence type="ECO:0000256" key="3">
    <source>
        <dbReference type="ARBA" id="ARBA00022692"/>
    </source>
</evidence>
<feature type="domain" description="ML-like" evidence="9">
    <location>
        <begin position="53"/>
        <end position="195"/>
    </location>
</feature>
<keyword evidence="11" id="KW-1185">Reference proteome</keyword>
<evidence type="ECO:0000259" key="9">
    <source>
        <dbReference type="SMART" id="SM01320"/>
    </source>
</evidence>
<proteinExistence type="inferred from homology"/>
<feature type="region of interest" description="Disordered" evidence="7">
    <location>
        <begin position="752"/>
        <end position="791"/>
    </location>
</feature>
<gene>
    <name evidence="10" type="ORF">SAPINGB_P001513</name>
</gene>
<comment type="similarity">
    <text evidence="2">Belongs to the transient receptor potential (TRP) ion channel family.</text>
</comment>
<dbReference type="PANTHER" id="PTHR31145">
    <property type="entry name" value="INTEGRAL MEMBRANE PROTEIN (AFU_ORTHOLOGUE AFUA_7G01610)"/>
    <property type="match status" value="1"/>
</dbReference>
<feature type="transmembrane region" description="Helical" evidence="8">
    <location>
        <begin position="613"/>
        <end position="634"/>
    </location>
</feature>
<evidence type="ECO:0000256" key="1">
    <source>
        <dbReference type="ARBA" id="ARBA00004141"/>
    </source>
</evidence>
<comment type="subcellular location">
    <subcellularLocation>
        <location evidence="1">Membrane</location>
        <topology evidence="1">Multi-pass membrane protein</topology>
    </subcellularLocation>
</comment>
<feature type="transmembrane region" description="Helical" evidence="8">
    <location>
        <begin position="451"/>
        <end position="472"/>
    </location>
</feature>
<evidence type="ECO:0000256" key="6">
    <source>
        <dbReference type="ARBA" id="ARBA00023136"/>
    </source>
</evidence>
<feature type="compositionally biased region" description="Low complexity" evidence="7">
    <location>
        <begin position="1027"/>
        <end position="1041"/>
    </location>
</feature>
<dbReference type="RefSeq" id="XP_031852125.1">
    <property type="nucleotide sequence ID" value="XM_031996234.1"/>
</dbReference>
<dbReference type="Pfam" id="PF14558">
    <property type="entry name" value="TRP_N"/>
    <property type="match status" value="1"/>
</dbReference>
<feature type="transmembrane region" description="Helical" evidence="8">
    <location>
        <begin position="529"/>
        <end position="551"/>
    </location>
</feature>
<evidence type="ECO:0000256" key="2">
    <source>
        <dbReference type="ARBA" id="ARBA00010642"/>
    </source>
</evidence>
<protein>
    <recommendedName>
        <fullName evidence="9">ML-like domain-containing protein</fullName>
    </recommendedName>
</protein>
<feature type="transmembrane region" description="Helical" evidence="8">
    <location>
        <begin position="646"/>
        <end position="666"/>
    </location>
</feature>
<accession>A0A5E8BC88</accession>
<feature type="region of interest" description="Disordered" evidence="7">
    <location>
        <begin position="999"/>
        <end position="1062"/>
    </location>
</feature>
<feature type="region of interest" description="Disordered" evidence="7">
    <location>
        <begin position="1097"/>
        <end position="1138"/>
    </location>
</feature>
<keyword evidence="4" id="KW-0732">Signal</keyword>
<evidence type="ECO:0000256" key="4">
    <source>
        <dbReference type="ARBA" id="ARBA00022729"/>
    </source>
</evidence>
<keyword evidence="3 8" id="KW-0812">Transmembrane</keyword>
<name>A0A5E8BC88_9ASCO</name>
<evidence type="ECO:0000313" key="11">
    <source>
        <dbReference type="Proteomes" id="UP000398389"/>
    </source>
</evidence>
<dbReference type="InterPro" id="IPR010308">
    <property type="entry name" value="TRP_C"/>
</dbReference>
<dbReference type="GO" id="GO:0055085">
    <property type="term" value="P:transmembrane transport"/>
    <property type="evidence" value="ECO:0007669"/>
    <property type="project" value="TreeGrafter"/>
</dbReference>
<dbReference type="GeneID" id="43580334"/>
<evidence type="ECO:0000313" key="10">
    <source>
        <dbReference type="EMBL" id="VVT47039.1"/>
    </source>
</evidence>
<feature type="region of interest" description="Disordered" evidence="7">
    <location>
        <begin position="715"/>
        <end position="735"/>
    </location>
</feature>
<feature type="compositionally biased region" description="Polar residues" evidence="7">
    <location>
        <begin position="999"/>
        <end position="1021"/>
    </location>
</feature>
<evidence type="ECO:0000256" key="7">
    <source>
        <dbReference type="SAM" id="MobiDB-lite"/>
    </source>
</evidence>
<feature type="compositionally biased region" description="Polar residues" evidence="7">
    <location>
        <begin position="966"/>
        <end position="981"/>
    </location>
</feature>
<feature type="transmembrane region" description="Helical" evidence="8">
    <location>
        <begin position="678"/>
        <end position="706"/>
    </location>
</feature>
<dbReference type="SMART" id="SM01320">
    <property type="entry name" value="TRP_N"/>
    <property type="match status" value="1"/>
</dbReference>
<reference evidence="10 11" key="1">
    <citation type="submission" date="2019-09" db="EMBL/GenBank/DDBJ databases">
        <authorList>
            <person name="Brejova B."/>
        </authorList>
    </citation>
    <scope>NUCLEOTIDE SEQUENCE [LARGE SCALE GENOMIC DNA]</scope>
</reference>
<dbReference type="OrthoDB" id="2115177at2759"/>
<feature type="compositionally biased region" description="Polar residues" evidence="7">
    <location>
        <begin position="1114"/>
        <end position="1134"/>
    </location>
</feature>
<feature type="transmembrane region" description="Helical" evidence="8">
    <location>
        <begin position="587"/>
        <end position="607"/>
    </location>
</feature>
<dbReference type="InterPro" id="IPR040241">
    <property type="entry name" value="TRP_Flc/Pkd2-like"/>
</dbReference>
<feature type="compositionally biased region" description="Polar residues" evidence="7">
    <location>
        <begin position="1051"/>
        <end position="1062"/>
    </location>
</feature>
<evidence type="ECO:0000256" key="5">
    <source>
        <dbReference type="ARBA" id="ARBA00022989"/>
    </source>
</evidence>
<dbReference type="Pfam" id="PF06011">
    <property type="entry name" value="TRP"/>
    <property type="match status" value="1"/>
</dbReference>
<dbReference type="AlphaFoldDB" id="A0A5E8BC88"/>
<dbReference type="Proteomes" id="UP000398389">
    <property type="component" value="Unassembled WGS sequence"/>
</dbReference>
<keyword evidence="6 8" id="KW-0472">Membrane</keyword>
<evidence type="ECO:0000256" key="8">
    <source>
        <dbReference type="SAM" id="Phobius"/>
    </source>
</evidence>
<feature type="region of interest" description="Disordered" evidence="7">
    <location>
        <begin position="905"/>
        <end position="981"/>
    </location>
</feature>
<dbReference type="PANTHER" id="PTHR31145:SF5">
    <property type="entry name" value="DUF907 DOMAIN PROTEIN (AFU_ORTHOLOGUE AFUA_2G06100)"/>
    <property type="match status" value="1"/>
</dbReference>
<feature type="transmembrane region" description="Helical" evidence="8">
    <location>
        <begin position="493"/>
        <end position="517"/>
    </location>
</feature>
<feature type="compositionally biased region" description="Basic and acidic residues" evidence="7">
    <location>
        <begin position="719"/>
        <end position="735"/>
    </location>
</feature>
<dbReference type="GO" id="GO:0016020">
    <property type="term" value="C:membrane"/>
    <property type="evidence" value="ECO:0007669"/>
    <property type="project" value="UniProtKB-SubCell"/>
</dbReference>